<dbReference type="InterPro" id="IPR041373">
    <property type="entry name" value="RT_RNaseH"/>
</dbReference>
<dbReference type="InterPro" id="IPR043502">
    <property type="entry name" value="DNA/RNA_pol_sf"/>
</dbReference>
<evidence type="ECO:0000259" key="20">
    <source>
        <dbReference type="PROSITE" id="PS50994"/>
    </source>
</evidence>
<name>A0A5B6UTH6_9ROSI</name>
<dbReference type="Pfam" id="PF00078">
    <property type="entry name" value="RVT_1"/>
    <property type="match status" value="1"/>
</dbReference>
<keyword evidence="15" id="KW-0233">DNA recombination</keyword>
<dbReference type="InterPro" id="IPR012337">
    <property type="entry name" value="RNaseH-like_sf"/>
</dbReference>
<feature type="region of interest" description="Disordered" evidence="17">
    <location>
        <begin position="254"/>
        <end position="299"/>
    </location>
</feature>
<keyword evidence="10" id="KW-0460">Magnesium</keyword>
<keyword evidence="13" id="KW-0239">DNA-directed DNA polymerase</keyword>
<dbReference type="PANTHER" id="PTHR37984">
    <property type="entry name" value="PROTEIN CBG26694"/>
    <property type="match status" value="1"/>
</dbReference>
<dbReference type="InterPro" id="IPR021109">
    <property type="entry name" value="Peptidase_aspartic_dom_sf"/>
</dbReference>
<dbReference type="InterPro" id="IPR000477">
    <property type="entry name" value="RT_dom"/>
</dbReference>
<keyword evidence="22" id="KW-1185">Reference proteome</keyword>
<evidence type="ECO:0000256" key="12">
    <source>
        <dbReference type="ARBA" id="ARBA00022918"/>
    </source>
</evidence>
<protein>
    <recommendedName>
        <fullName evidence="1">RNA-directed DNA polymerase</fullName>
        <ecNumber evidence="1">2.7.7.49</ecNumber>
    </recommendedName>
</protein>
<evidence type="ECO:0000256" key="3">
    <source>
        <dbReference type="ARBA" id="ARBA00022679"/>
    </source>
</evidence>
<dbReference type="FunFam" id="3.30.70.270:FF:000020">
    <property type="entry name" value="Transposon Tf2-6 polyprotein-like Protein"/>
    <property type="match status" value="1"/>
</dbReference>
<feature type="domain" description="Reverse transcriptase" evidence="19">
    <location>
        <begin position="623"/>
        <end position="830"/>
    </location>
</feature>
<evidence type="ECO:0000313" key="22">
    <source>
        <dbReference type="Proteomes" id="UP000325315"/>
    </source>
</evidence>
<dbReference type="EMBL" id="SMMG02000009">
    <property type="protein sequence ID" value="KAA3461380.1"/>
    <property type="molecule type" value="Genomic_DNA"/>
</dbReference>
<accession>A0A5B6UTH6</accession>
<dbReference type="InterPro" id="IPR036397">
    <property type="entry name" value="RNaseH_sf"/>
</dbReference>
<dbReference type="Proteomes" id="UP000325315">
    <property type="component" value="Unassembled WGS sequence"/>
</dbReference>
<feature type="compositionally biased region" description="Basic residues" evidence="17">
    <location>
        <begin position="1"/>
        <end position="14"/>
    </location>
</feature>
<dbReference type="Pfam" id="PF24626">
    <property type="entry name" value="SH3_Tf2-1"/>
    <property type="match status" value="1"/>
</dbReference>
<evidence type="ECO:0000256" key="17">
    <source>
        <dbReference type="SAM" id="MobiDB-lite"/>
    </source>
</evidence>
<dbReference type="PANTHER" id="PTHR37984:SF5">
    <property type="entry name" value="PROTEIN NYNRIN-LIKE"/>
    <property type="match status" value="1"/>
</dbReference>
<evidence type="ECO:0000256" key="6">
    <source>
        <dbReference type="ARBA" id="ARBA00022723"/>
    </source>
</evidence>
<evidence type="ECO:0000256" key="1">
    <source>
        <dbReference type="ARBA" id="ARBA00012493"/>
    </source>
</evidence>
<dbReference type="PROSITE" id="PS50994">
    <property type="entry name" value="INTEGRASE"/>
    <property type="match status" value="1"/>
</dbReference>
<reference evidence="22" key="1">
    <citation type="journal article" date="2019" name="Plant Biotechnol. J.">
        <title>Genome sequencing of the Australian wild diploid species Gossypium australe highlights disease resistance and delayed gland morphogenesis.</title>
        <authorList>
            <person name="Cai Y."/>
            <person name="Cai X."/>
            <person name="Wang Q."/>
            <person name="Wang P."/>
            <person name="Zhang Y."/>
            <person name="Cai C."/>
            <person name="Xu Y."/>
            <person name="Wang K."/>
            <person name="Zhou Z."/>
            <person name="Wang C."/>
            <person name="Geng S."/>
            <person name="Li B."/>
            <person name="Dong Q."/>
            <person name="Hou Y."/>
            <person name="Wang H."/>
            <person name="Ai P."/>
            <person name="Liu Z."/>
            <person name="Yi F."/>
            <person name="Sun M."/>
            <person name="An G."/>
            <person name="Cheng J."/>
            <person name="Zhang Y."/>
            <person name="Shi Q."/>
            <person name="Xie Y."/>
            <person name="Shi X."/>
            <person name="Chang Y."/>
            <person name="Huang F."/>
            <person name="Chen Y."/>
            <person name="Hong S."/>
            <person name="Mi L."/>
            <person name="Sun Q."/>
            <person name="Zhang L."/>
            <person name="Zhou B."/>
            <person name="Peng R."/>
            <person name="Zhang X."/>
            <person name="Liu F."/>
        </authorList>
    </citation>
    <scope>NUCLEOTIDE SEQUENCE [LARGE SCALE GENOMIC DNA]</scope>
    <source>
        <strain evidence="22">cv. PA1801</strain>
    </source>
</reference>
<evidence type="ECO:0000256" key="11">
    <source>
        <dbReference type="ARBA" id="ARBA00022908"/>
    </source>
</evidence>
<keyword evidence="16" id="KW-0863">Zinc-finger</keyword>
<dbReference type="Gene3D" id="3.30.70.270">
    <property type="match status" value="2"/>
</dbReference>
<keyword evidence="3" id="KW-0808">Transferase</keyword>
<feature type="region of interest" description="Disordered" evidence="17">
    <location>
        <begin position="328"/>
        <end position="383"/>
    </location>
</feature>
<dbReference type="SUPFAM" id="SSF50630">
    <property type="entry name" value="Acid proteases"/>
    <property type="match status" value="1"/>
</dbReference>
<dbReference type="CDD" id="cd01647">
    <property type="entry name" value="RT_LTR"/>
    <property type="match status" value="1"/>
</dbReference>
<dbReference type="GO" id="GO:0015074">
    <property type="term" value="P:DNA integration"/>
    <property type="evidence" value="ECO:0007669"/>
    <property type="project" value="UniProtKB-KW"/>
</dbReference>
<dbReference type="GO" id="GO:0004190">
    <property type="term" value="F:aspartic-type endopeptidase activity"/>
    <property type="evidence" value="ECO:0007669"/>
    <property type="project" value="UniProtKB-KW"/>
</dbReference>
<dbReference type="Pfam" id="PF17921">
    <property type="entry name" value="Integrase_H2C2"/>
    <property type="match status" value="1"/>
</dbReference>
<keyword evidence="4" id="KW-0548">Nucleotidyltransferase</keyword>
<dbReference type="Gene3D" id="3.30.420.10">
    <property type="entry name" value="Ribonuclease H-like superfamily/Ribonuclease H"/>
    <property type="match status" value="1"/>
</dbReference>
<dbReference type="PROSITE" id="PS50158">
    <property type="entry name" value="ZF_CCHC"/>
    <property type="match status" value="1"/>
</dbReference>
<keyword evidence="6" id="KW-0479">Metal-binding</keyword>
<dbReference type="PROSITE" id="PS50878">
    <property type="entry name" value="RT_POL"/>
    <property type="match status" value="1"/>
</dbReference>
<dbReference type="GO" id="GO:0003677">
    <property type="term" value="F:DNA binding"/>
    <property type="evidence" value="ECO:0007669"/>
    <property type="project" value="UniProtKB-KW"/>
</dbReference>
<evidence type="ECO:0000256" key="9">
    <source>
        <dbReference type="ARBA" id="ARBA00022801"/>
    </source>
</evidence>
<dbReference type="InterPro" id="IPR001878">
    <property type="entry name" value="Znf_CCHC"/>
</dbReference>
<dbReference type="Gene3D" id="1.10.340.70">
    <property type="match status" value="1"/>
</dbReference>
<comment type="caution">
    <text evidence="21">The sequence shown here is derived from an EMBL/GenBank/DDBJ whole genome shotgun (WGS) entry which is preliminary data.</text>
</comment>
<dbReference type="SUPFAM" id="SSF56672">
    <property type="entry name" value="DNA/RNA polymerases"/>
    <property type="match status" value="1"/>
</dbReference>
<dbReference type="InterPro" id="IPR056924">
    <property type="entry name" value="SH3_Tf2-1"/>
</dbReference>
<gene>
    <name evidence="21" type="ORF">EPI10_027953</name>
</gene>
<keyword evidence="7" id="KW-0064">Aspartyl protease</keyword>
<dbReference type="Pfam" id="PF03732">
    <property type="entry name" value="Retrotrans_gag"/>
    <property type="match status" value="1"/>
</dbReference>
<evidence type="ECO:0000256" key="8">
    <source>
        <dbReference type="ARBA" id="ARBA00022759"/>
    </source>
</evidence>
<dbReference type="GO" id="GO:0003964">
    <property type="term" value="F:RNA-directed DNA polymerase activity"/>
    <property type="evidence" value="ECO:0007669"/>
    <property type="project" value="UniProtKB-KW"/>
</dbReference>
<feature type="compositionally biased region" description="Polar residues" evidence="17">
    <location>
        <begin position="290"/>
        <end position="299"/>
    </location>
</feature>
<dbReference type="GO" id="GO:0006310">
    <property type="term" value="P:DNA recombination"/>
    <property type="evidence" value="ECO:0007669"/>
    <property type="project" value="UniProtKB-KW"/>
</dbReference>
<keyword evidence="9" id="KW-0378">Hydrolase</keyword>
<keyword evidence="12" id="KW-0695">RNA-directed DNA polymerase</keyword>
<keyword evidence="11" id="KW-0229">DNA integration</keyword>
<dbReference type="InterPro" id="IPR050951">
    <property type="entry name" value="Retrovirus_Pol_polyprotein"/>
</dbReference>
<evidence type="ECO:0000256" key="10">
    <source>
        <dbReference type="ARBA" id="ARBA00022842"/>
    </source>
</evidence>
<dbReference type="FunFam" id="3.10.20.370:FF:000001">
    <property type="entry name" value="Retrovirus-related Pol polyprotein from transposon 17.6-like protein"/>
    <property type="match status" value="1"/>
</dbReference>
<dbReference type="GO" id="GO:0006508">
    <property type="term" value="P:proteolysis"/>
    <property type="evidence" value="ECO:0007669"/>
    <property type="project" value="UniProtKB-KW"/>
</dbReference>
<dbReference type="GO" id="GO:0008270">
    <property type="term" value="F:zinc ion binding"/>
    <property type="evidence" value="ECO:0007669"/>
    <property type="project" value="UniProtKB-KW"/>
</dbReference>
<keyword evidence="14" id="KW-0238">DNA-binding</keyword>
<dbReference type="InterPro" id="IPR041588">
    <property type="entry name" value="Integrase_H2C2"/>
</dbReference>
<evidence type="ECO:0000256" key="15">
    <source>
        <dbReference type="ARBA" id="ARBA00023172"/>
    </source>
</evidence>
<dbReference type="GO" id="GO:0003887">
    <property type="term" value="F:DNA-directed DNA polymerase activity"/>
    <property type="evidence" value="ECO:0007669"/>
    <property type="project" value="UniProtKB-KW"/>
</dbReference>
<evidence type="ECO:0000256" key="5">
    <source>
        <dbReference type="ARBA" id="ARBA00022722"/>
    </source>
</evidence>
<dbReference type="Pfam" id="PF08284">
    <property type="entry name" value="RVP_2"/>
    <property type="match status" value="1"/>
</dbReference>
<evidence type="ECO:0000256" key="7">
    <source>
        <dbReference type="ARBA" id="ARBA00022750"/>
    </source>
</evidence>
<dbReference type="InterPro" id="IPR043128">
    <property type="entry name" value="Rev_trsase/Diguanyl_cyclase"/>
</dbReference>
<dbReference type="CDD" id="cd00303">
    <property type="entry name" value="retropepsin_like"/>
    <property type="match status" value="1"/>
</dbReference>
<dbReference type="SUPFAM" id="SSF54160">
    <property type="entry name" value="Chromo domain-like"/>
    <property type="match status" value="1"/>
</dbReference>
<dbReference type="Pfam" id="PF17917">
    <property type="entry name" value="RT_RNaseH"/>
    <property type="match status" value="1"/>
</dbReference>
<evidence type="ECO:0000256" key="14">
    <source>
        <dbReference type="ARBA" id="ARBA00023125"/>
    </source>
</evidence>
<keyword evidence="2" id="KW-0645">Protease</keyword>
<dbReference type="CDD" id="cd09274">
    <property type="entry name" value="RNase_HI_RT_Ty3"/>
    <property type="match status" value="1"/>
</dbReference>
<evidence type="ECO:0000256" key="2">
    <source>
        <dbReference type="ARBA" id="ARBA00022670"/>
    </source>
</evidence>
<feature type="region of interest" description="Disordered" evidence="17">
    <location>
        <begin position="1"/>
        <end position="53"/>
    </location>
</feature>
<evidence type="ECO:0000256" key="16">
    <source>
        <dbReference type="PROSITE-ProRule" id="PRU00047"/>
    </source>
</evidence>
<dbReference type="InterPro" id="IPR016197">
    <property type="entry name" value="Chromo-like_dom_sf"/>
</dbReference>
<dbReference type="OrthoDB" id="415724at2759"/>
<dbReference type="Gene3D" id="2.40.70.10">
    <property type="entry name" value="Acid Proteases"/>
    <property type="match status" value="1"/>
</dbReference>
<dbReference type="SUPFAM" id="SSF53098">
    <property type="entry name" value="Ribonuclease H-like"/>
    <property type="match status" value="1"/>
</dbReference>
<dbReference type="GO" id="GO:0004519">
    <property type="term" value="F:endonuclease activity"/>
    <property type="evidence" value="ECO:0007669"/>
    <property type="project" value="UniProtKB-KW"/>
</dbReference>
<evidence type="ECO:0000259" key="18">
    <source>
        <dbReference type="PROSITE" id="PS50158"/>
    </source>
</evidence>
<dbReference type="InterPro" id="IPR001584">
    <property type="entry name" value="Integrase_cat-core"/>
</dbReference>
<sequence>MSSRGRGCRGRGRGRMTVSEPVGSGQGSENEVPPPPPPPTFRAEEQDQTGGEAVSQAVLRVLEIVAGAGGNLGARKSVPERIRSNGAEVFRGVSGVAPSAAEYWLESSERIMDDLDLSNEEKLKGAVSLLKDEAYQWWLTVRDGATADDLTWGYFKTAFQKKYVGTSYTDAQRKAFLGLVQGTKSVAEYEAEFLRLSRYARGIVATEHERCVRFEDGLRDDLRLLIAPQQVREFSSLVEKAKVAEGIKEAVRQSYSRNNQKRGFGPAGSGGNVQKKARPSGPNQAARPMSANQRPTQCNRCGKTHWGSCSIGDRGCFECGSLEHRVRDCPRKPAKNQPEGQNRMQDRNMGPQRGRGNGRGNNGPNRGRGTQGRGSGNTEARQPGLIYAARRREEGDAPDVITGMFLISGFPYVAFIDVGSTHSYIASSVVGTMDLDSEITSRKMTVLSPLGHSVVVDKLYRDVPLELQGVVFVADLMELPFGEFDLILGMDWLVKYRANLDCAAKRMVLKTAEGGEVVMIGDRRNYLSNVVSALKAEKMVKKGCKAYLVRICALEAKESVVGRVRTVGEFADVFPEELPGLPPDREVEFDIDLLPGTAPVSIAPYRMAPKELVELKAQIQELLDRGFIRPSISPWGAPVLFVKKKDGSMRMCIDYRQLNKLTIKNKYPLSRIDDLFDQLRGASVFSKIDLRSGYHQLRVKEVDVHKTTFRTRYGHYEFLVMPFGLTNAPAAFMDLMNRVFQQYLDQFVVVFIDDILVYSKTEEEHDKHLRIVLQVLRENKCEFWLKEVAFLGHVVSAEGIRVDPRKIEAVLDWKPPRTVAEIRSFLGLAGYYRRFVEGFSLIAAPLTKLLRKGVPFVWTEKQQESFDKLRKILTEAPVLVQPEAGKLFTVYCDASHTGLGCVLMQEGKVVAYASRQLRPHELNYPTHDLELAAVVFALKIWRHYLYGEKSIVYTDHKSLRYLLTQKDLNLRQRRWIELLKDYDCSIEYHPGKANVVADALSRKVVTDLRAMFARLSLYDDGSLLAELQVKPTWIDEIKEKQLLDEGLDAKMMQVQEGGLEGYSMSSDGVLCFQGRACMPKDMELRRKILHDAHSSPYAMHPGGSKMYGDLRKQFWWPGLKREVTEFVGRCLTCQQVKAEHQLPSGLLQPVKIPQWKWERITMDFVSGLPLTPSKKDAIWVIVDRLTKSAHFISVRMDFSLQKLARLYVAEIVRLHGVPVSIISDRDPRFTSRFWKALHQALGTRLDFSTAFHPQSDGQSERVIQILEDMLRGCILEFRGSWEEFLPLAEFAYNNSYQASIQMAPYEALYGRKCRTPTCWTELGERQVLGPELVAETKDKVRTIRDRLKEASDRQKSYADLKRKEMEYEVGDKVFLKVSPWKKVLRFGRKGKLSPRFIEPYTVVKRVGPVAYQLELPAELNQIHDVFHVSMLRRYRSDPSHVVPVAEIEVNSDLSFKEEPVQILDRDVKVLRRKSVPLVKVLWRNHGVEEATWEPKDVMRQQYPHLFDQGISGRNLF</sequence>
<keyword evidence="8" id="KW-0255">Endonuclease</keyword>
<evidence type="ECO:0000256" key="4">
    <source>
        <dbReference type="ARBA" id="ARBA00022695"/>
    </source>
</evidence>
<proteinExistence type="predicted"/>
<dbReference type="InterPro" id="IPR005162">
    <property type="entry name" value="Retrotrans_gag_dom"/>
</dbReference>
<evidence type="ECO:0000256" key="13">
    <source>
        <dbReference type="ARBA" id="ARBA00022932"/>
    </source>
</evidence>
<feature type="domain" description="Integrase catalytic" evidence="20">
    <location>
        <begin position="1149"/>
        <end position="1312"/>
    </location>
</feature>
<feature type="domain" description="CCHC-type" evidence="18">
    <location>
        <begin position="316"/>
        <end position="331"/>
    </location>
</feature>
<evidence type="ECO:0000259" key="19">
    <source>
        <dbReference type="PROSITE" id="PS50878"/>
    </source>
</evidence>
<keyword evidence="16" id="KW-0862">Zinc</keyword>
<dbReference type="Gene3D" id="3.10.10.10">
    <property type="entry name" value="HIV Type 1 Reverse Transcriptase, subunit A, domain 1"/>
    <property type="match status" value="1"/>
</dbReference>
<dbReference type="EC" id="2.7.7.49" evidence="1"/>
<organism evidence="21 22">
    <name type="scientific">Gossypium australe</name>
    <dbReference type="NCBI Taxonomy" id="47621"/>
    <lineage>
        <taxon>Eukaryota</taxon>
        <taxon>Viridiplantae</taxon>
        <taxon>Streptophyta</taxon>
        <taxon>Embryophyta</taxon>
        <taxon>Tracheophyta</taxon>
        <taxon>Spermatophyta</taxon>
        <taxon>Magnoliopsida</taxon>
        <taxon>eudicotyledons</taxon>
        <taxon>Gunneridae</taxon>
        <taxon>Pentapetalae</taxon>
        <taxon>rosids</taxon>
        <taxon>malvids</taxon>
        <taxon>Malvales</taxon>
        <taxon>Malvaceae</taxon>
        <taxon>Malvoideae</taxon>
        <taxon>Gossypium</taxon>
    </lineage>
</organism>
<evidence type="ECO:0000313" key="21">
    <source>
        <dbReference type="EMBL" id="KAA3461380.1"/>
    </source>
</evidence>
<keyword evidence="5" id="KW-0540">Nuclease</keyword>